<feature type="transmembrane region" description="Helical" evidence="6">
    <location>
        <begin position="283"/>
        <end position="308"/>
    </location>
</feature>
<keyword evidence="2" id="KW-1003">Cell membrane</keyword>
<feature type="transmembrane region" description="Helical" evidence="6">
    <location>
        <begin position="58"/>
        <end position="76"/>
    </location>
</feature>
<dbReference type="OrthoDB" id="9761531at2"/>
<comment type="subcellular location">
    <subcellularLocation>
        <location evidence="1">Cell membrane</location>
        <topology evidence="1">Multi-pass membrane protein</topology>
    </subcellularLocation>
</comment>
<dbReference type="Pfam" id="PF13567">
    <property type="entry name" value="DUF4131"/>
    <property type="match status" value="1"/>
</dbReference>
<evidence type="ECO:0000256" key="1">
    <source>
        <dbReference type="ARBA" id="ARBA00004651"/>
    </source>
</evidence>
<dbReference type="Pfam" id="PF03772">
    <property type="entry name" value="Competence"/>
    <property type="match status" value="1"/>
</dbReference>
<dbReference type="InterPro" id="IPR025405">
    <property type="entry name" value="DUF4131"/>
</dbReference>
<feature type="domain" description="ComEC/Rec2-related protein" evidence="7">
    <location>
        <begin position="261"/>
        <end position="528"/>
    </location>
</feature>
<gene>
    <name evidence="9" type="ORF">E4021_13040</name>
</gene>
<dbReference type="NCBIfam" id="TIGR00360">
    <property type="entry name" value="ComEC_N-term"/>
    <property type="match status" value="1"/>
</dbReference>
<keyword evidence="4 6" id="KW-1133">Transmembrane helix</keyword>
<evidence type="ECO:0000256" key="6">
    <source>
        <dbReference type="SAM" id="Phobius"/>
    </source>
</evidence>
<feature type="transmembrane region" description="Helical" evidence="6">
    <location>
        <begin position="88"/>
        <end position="107"/>
    </location>
</feature>
<feature type="transmembrane region" description="Helical" evidence="6">
    <location>
        <begin position="320"/>
        <end position="339"/>
    </location>
</feature>
<comment type="caution">
    <text evidence="9">The sequence shown here is derived from an EMBL/GenBank/DDBJ whole genome shotgun (WGS) entry which is preliminary data.</text>
</comment>
<feature type="transmembrane region" description="Helical" evidence="6">
    <location>
        <begin position="415"/>
        <end position="437"/>
    </location>
</feature>
<keyword evidence="5 6" id="KW-0472">Membrane</keyword>
<evidence type="ECO:0000256" key="5">
    <source>
        <dbReference type="ARBA" id="ARBA00023136"/>
    </source>
</evidence>
<dbReference type="EMBL" id="SRSF01000005">
    <property type="protein sequence ID" value="THH37952.1"/>
    <property type="molecule type" value="Genomic_DNA"/>
</dbReference>
<dbReference type="InterPro" id="IPR052159">
    <property type="entry name" value="Competence_DNA_uptake"/>
</dbReference>
<feature type="transmembrane region" description="Helical" evidence="6">
    <location>
        <begin position="241"/>
        <end position="262"/>
    </location>
</feature>
<name>A0A4S4NEI4_9BACT</name>
<sequence length="715" mass="76939">MVHAGGKVEKAKNTTFRSVIPRSASDRPTIAWAAAPLLPPVAALAAGILASAVLDYRYTAPFAALCLTALLLALALHLRPRPDPRRATLVSLLLLAALTGFGGWYAAGRHPLNHADNFGHQYVAGDLLAGSVAAVRPGARRTAVEVEVAGIIRARSTHPVSGKLLAYLEGGDTLAVGEEVLLNVTPERVPPPLNPEVFDYGAYLAGQSIYHRAYADAHEWERLVPAPTSSLAVLADRSRNAWFATLTPYLAGDNLAVAAALIMGKRDLLGAEVRSAYADTGAIHVLAVSGLHVGILALVVMQLLGWVLPARPFWSAVRTAVTLLAVWYFALVTGLSASVQRAALMVSIVLIGRAVNRNNSIFNLLAIAALLMLVVQPKQLFQVGFQLSFAAVAGIALFARPLQRLLYLPGPLTRVWDAVSVSTAAQLGTLPFALYYFGQFPVYFLFSGTLVIVFAYLVLSLGLLHGLLAALGLGLWPTGTLLNGVVDLQNAFIFFCRFLPGATLEFADFSGFMALTLAVLIGCLAYLAFRPSHRARWAALLLAGLLGLYGLLMPWLNPTPPQFTIYHLPRATLIDVFDGRAGTVIGDSLAEGQLDYQVAPLRRKLGVPFSAPLPFDRPESRGAAAVAYPLLRLLDRRVLVLDGDRTYPDTAAWPDADLLLVRNGFRPGALPAALAEVPIVVDGSNAPYRVNDWREAYPEKLHVTAEDGAFRYYNY</sequence>
<proteinExistence type="predicted"/>
<evidence type="ECO:0000256" key="3">
    <source>
        <dbReference type="ARBA" id="ARBA00022692"/>
    </source>
</evidence>
<evidence type="ECO:0000259" key="8">
    <source>
        <dbReference type="Pfam" id="PF13567"/>
    </source>
</evidence>
<dbReference type="InterPro" id="IPR004477">
    <property type="entry name" value="ComEC_N"/>
</dbReference>
<keyword evidence="10" id="KW-1185">Reference proteome</keyword>
<feature type="transmembrane region" description="Helical" evidence="6">
    <location>
        <begin position="383"/>
        <end position="403"/>
    </location>
</feature>
<feature type="transmembrane region" description="Helical" evidence="6">
    <location>
        <begin position="30"/>
        <end position="52"/>
    </location>
</feature>
<evidence type="ECO:0000256" key="4">
    <source>
        <dbReference type="ARBA" id="ARBA00022989"/>
    </source>
</evidence>
<dbReference type="AlphaFoldDB" id="A0A4S4NEI4"/>
<dbReference type="PANTHER" id="PTHR30619:SF1">
    <property type="entry name" value="RECOMBINATION PROTEIN 2"/>
    <property type="match status" value="1"/>
</dbReference>
<feature type="domain" description="DUF4131" evidence="8">
    <location>
        <begin position="63"/>
        <end position="219"/>
    </location>
</feature>
<evidence type="ECO:0000259" key="7">
    <source>
        <dbReference type="Pfam" id="PF03772"/>
    </source>
</evidence>
<feature type="transmembrane region" description="Helical" evidence="6">
    <location>
        <begin position="506"/>
        <end position="529"/>
    </location>
</feature>
<dbReference type="Proteomes" id="UP000308528">
    <property type="component" value="Unassembled WGS sequence"/>
</dbReference>
<organism evidence="9 10">
    <name type="scientific">Neolewinella litorea</name>
    <dbReference type="NCBI Taxonomy" id="2562452"/>
    <lineage>
        <taxon>Bacteria</taxon>
        <taxon>Pseudomonadati</taxon>
        <taxon>Bacteroidota</taxon>
        <taxon>Saprospiria</taxon>
        <taxon>Saprospirales</taxon>
        <taxon>Lewinellaceae</taxon>
        <taxon>Neolewinella</taxon>
    </lineage>
</organism>
<keyword evidence="3 6" id="KW-0812">Transmembrane</keyword>
<reference evidence="9 10" key="1">
    <citation type="submission" date="2019-04" db="EMBL/GenBank/DDBJ databases">
        <title>Lewinella litorea sp. nov., isolated from a marine sand.</title>
        <authorList>
            <person name="Yoon J.-H."/>
        </authorList>
    </citation>
    <scope>NUCLEOTIDE SEQUENCE [LARGE SCALE GENOMIC DNA]</scope>
    <source>
        <strain evidence="9 10">HSMS-39</strain>
    </source>
</reference>
<feature type="transmembrane region" description="Helical" evidence="6">
    <location>
        <begin position="480"/>
        <end position="500"/>
    </location>
</feature>
<feature type="transmembrane region" description="Helical" evidence="6">
    <location>
        <begin position="360"/>
        <end position="377"/>
    </location>
</feature>
<evidence type="ECO:0000313" key="9">
    <source>
        <dbReference type="EMBL" id="THH37952.1"/>
    </source>
</evidence>
<evidence type="ECO:0000256" key="2">
    <source>
        <dbReference type="ARBA" id="ARBA00022475"/>
    </source>
</evidence>
<dbReference type="GO" id="GO:0005886">
    <property type="term" value="C:plasma membrane"/>
    <property type="evidence" value="ECO:0007669"/>
    <property type="project" value="UniProtKB-SubCell"/>
</dbReference>
<dbReference type="PANTHER" id="PTHR30619">
    <property type="entry name" value="DNA INTERNALIZATION/COMPETENCE PROTEIN COMEC/REC2"/>
    <property type="match status" value="1"/>
</dbReference>
<accession>A0A4S4NEI4</accession>
<feature type="transmembrane region" description="Helical" evidence="6">
    <location>
        <begin position="443"/>
        <end position="468"/>
    </location>
</feature>
<feature type="transmembrane region" description="Helical" evidence="6">
    <location>
        <begin position="536"/>
        <end position="556"/>
    </location>
</feature>
<evidence type="ECO:0000313" key="10">
    <source>
        <dbReference type="Proteomes" id="UP000308528"/>
    </source>
</evidence>
<protein>
    <submittedName>
        <fullName evidence="9">ComEC family competence protein</fullName>
    </submittedName>
</protein>